<keyword evidence="13" id="KW-1185">Reference proteome</keyword>
<evidence type="ECO:0000256" key="4">
    <source>
        <dbReference type="ARBA" id="ARBA00022771"/>
    </source>
</evidence>
<dbReference type="Proteomes" id="UP001209878">
    <property type="component" value="Unassembled WGS sequence"/>
</dbReference>
<organism evidence="12 13">
    <name type="scientific">Ridgeia piscesae</name>
    <name type="common">Tubeworm</name>
    <dbReference type="NCBI Taxonomy" id="27915"/>
    <lineage>
        <taxon>Eukaryota</taxon>
        <taxon>Metazoa</taxon>
        <taxon>Spiralia</taxon>
        <taxon>Lophotrochozoa</taxon>
        <taxon>Annelida</taxon>
        <taxon>Polychaeta</taxon>
        <taxon>Sedentaria</taxon>
        <taxon>Canalipalpata</taxon>
        <taxon>Sabellida</taxon>
        <taxon>Siboglinidae</taxon>
        <taxon>Ridgeia</taxon>
    </lineage>
</organism>
<feature type="domain" description="C2H2-type" evidence="11">
    <location>
        <begin position="50"/>
        <end position="77"/>
    </location>
</feature>
<evidence type="ECO:0000256" key="9">
    <source>
        <dbReference type="ARBA" id="ARBA00023242"/>
    </source>
</evidence>
<dbReference type="PANTHER" id="PTHR24394">
    <property type="entry name" value="ZINC FINGER PROTEIN"/>
    <property type="match status" value="1"/>
</dbReference>
<sequence length="105" mass="12039">MTALPVSSGSGSHSVFPPPANHTCFQCGRSFARVYILRRHEAAHRGQYPFWCKICGKGCLSTNNLRRHLATHTGARDHQCKWCSQKFTCPWSLKRHMRNFHQDKA</sequence>
<proteinExistence type="predicted"/>
<dbReference type="GO" id="GO:0003677">
    <property type="term" value="F:DNA binding"/>
    <property type="evidence" value="ECO:0007669"/>
    <property type="project" value="UniProtKB-KW"/>
</dbReference>
<keyword evidence="7" id="KW-0238">DNA-binding</keyword>
<evidence type="ECO:0000259" key="11">
    <source>
        <dbReference type="PROSITE" id="PS50157"/>
    </source>
</evidence>
<feature type="domain" description="C2H2-type" evidence="11">
    <location>
        <begin position="78"/>
        <end position="105"/>
    </location>
</feature>
<reference evidence="12" key="1">
    <citation type="journal article" date="2023" name="Mol. Biol. Evol.">
        <title>Third-Generation Sequencing Reveals the Adaptive Role of the Epigenome in Three Deep-Sea Polychaetes.</title>
        <authorList>
            <person name="Perez M."/>
            <person name="Aroh O."/>
            <person name="Sun Y."/>
            <person name="Lan Y."/>
            <person name="Juniper S.K."/>
            <person name="Young C.R."/>
            <person name="Angers B."/>
            <person name="Qian P.Y."/>
        </authorList>
    </citation>
    <scope>NUCLEOTIDE SEQUENCE</scope>
    <source>
        <strain evidence="12">R07B-5</strain>
    </source>
</reference>
<name>A0AAD9NJU7_RIDPI</name>
<dbReference type="GO" id="GO:0000981">
    <property type="term" value="F:DNA-binding transcription factor activity, RNA polymerase II-specific"/>
    <property type="evidence" value="ECO:0007669"/>
    <property type="project" value="TreeGrafter"/>
</dbReference>
<comment type="caution">
    <text evidence="12">The sequence shown here is derived from an EMBL/GenBank/DDBJ whole genome shotgun (WGS) entry which is preliminary data.</text>
</comment>
<keyword evidence="3" id="KW-0677">Repeat</keyword>
<evidence type="ECO:0000256" key="2">
    <source>
        <dbReference type="ARBA" id="ARBA00022723"/>
    </source>
</evidence>
<evidence type="ECO:0000256" key="1">
    <source>
        <dbReference type="ARBA" id="ARBA00004123"/>
    </source>
</evidence>
<dbReference type="SMART" id="SM00355">
    <property type="entry name" value="ZnF_C2H2"/>
    <property type="match status" value="3"/>
</dbReference>
<dbReference type="EMBL" id="JAODUO010000942">
    <property type="protein sequence ID" value="KAK2172660.1"/>
    <property type="molecule type" value="Genomic_DNA"/>
</dbReference>
<evidence type="ECO:0000256" key="7">
    <source>
        <dbReference type="ARBA" id="ARBA00023125"/>
    </source>
</evidence>
<comment type="subcellular location">
    <subcellularLocation>
        <location evidence="1">Nucleus</location>
    </subcellularLocation>
</comment>
<dbReference type="AlphaFoldDB" id="A0AAD9NJU7"/>
<keyword evidence="8" id="KW-0804">Transcription</keyword>
<feature type="domain" description="C2H2-type" evidence="11">
    <location>
        <begin position="22"/>
        <end position="49"/>
    </location>
</feature>
<dbReference type="Pfam" id="PF13894">
    <property type="entry name" value="zf-C2H2_4"/>
    <property type="match status" value="1"/>
</dbReference>
<evidence type="ECO:0000256" key="6">
    <source>
        <dbReference type="ARBA" id="ARBA00023015"/>
    </source>
</evidence>
<dbReference type="InterPro" id="IPR041697">
    <property type="entry name" value="Znf-C2H2_11"/>
</dbReference>
<dbReference type="PROSITE" id="PS00028">
    <property type="entry name" value="ZINC_FINGER_C2H2_1"/>
    <property type="match status" value="3"/>
</dbReference>
<dbReference type="GO" id="GO:0005634">
    <property type="term" value="C:nucleus"/>
    <property type="evidence" value="ECO:0007669"/>
    <property type="project" value="UniProtKB-SubCell"/>
</dbReference>
<evidence type="ECO:0000256" key="10">
    <source>
        <dbReference type="PROSITE-ProRule" id="PRU00042"/>
    </source>
</evidence>
<accession>A0AAD9NJU7</accession>
<keyword evidence="4 10" id="KW-0863">Zinc-finger</keyword>
<keyword evidence="9" id="KW-0539">Nucleus</keyword>
<keyword evidence="5" id="KW-0862">Zinc</keyword>
<dbReference type="SUPFAM" id="SSF57667">
    <property type="entry name" value="beta-beta-alpha zinc fingers"/>
    <property type="match status" value="2"/>
</dbReference>
<dbReference type="Gene3D" id="3.30.160.60">
    <property type="entry name" value="Classic Zinc Finger"/>
    <property type="match status" value="3"/>
</dbReference>
<gene>
    <name evidence="12" type="ORF">NP493_942g00094</name>
</gene>
<dbReference type="PROSITE" id="PS50157">
    <property type="entry name" value="ZINC_FINGER_C2H2_2"/>
    <property type="match status" value="3"/>
</dbReference>
<dbReference type="FunFam" id="3.30.160.60:FF:000446">
    <property type="entry name" value="Zinc finger protein"/>
    <property type="match status" value="1"/>
</dbReference>
<protein>
    <recommendedName>
        <fullName evidence="11">C2H2-type domain-containing protein</fullName>
    </recommendedName>
</protein>
<keyword evidence="2" id="KW-0479">Metal-binding</keyword>
<evidence type="ECO:0000256" key="3">
    <source>
        <dbReference type="ARBA" id="ARBA00022737"/>
    </source>
</evidence>
<dbReference type="InterPro" id="IPR036236">
    <property type="entry name" value="Znf_C2H2_sf"/>
</dbReference>
<keyword evidence="6" id="KW-0805">Transcription regulation</keyword>
<evidence type="ECO:0000256" key="5">
    <source>
        <dbReference type="ARBA" id="ARBA00022833"/>
    </source>
</evidence>
<evidence type="ECO:0000313" key="12">
    <source>
        <dbReference type="EMBL" id="KAK2172660.1"/>
    </source>
</evidence>
<dbReference type="Pfam" id="PF16622">
    <property type="entry name" value="zf-C2H2_11"/>
    <property type="match status" value="1"/>
</dbReference>
<evidence type="ECO:0000256" key="8">
    <source>
        <dbReference type="ARBA" id="ARBA00023163"/>
    </source>
</evidence>
<dbReference type="GO" id="GO:0008270">
    <property type="term" value="F:zinc ion binding"/>
    <property type="evidence" value="ECO:0007669"/>
    <property type="project" value="UniProtKB-KW"/>
</dbReference>
<evidence type="ECO:0000313" key="13">
    <source>
        <dbReference type="Proteomes" id="UP001209878"/>
    </source>
</evidence>
<dbReference type="InterPro" id="IPR013087">
    <property type="entry name" value="Znf_C2H2_type"/>
</dbReference>
<dbReference type="PANTHER" id="PTHR24394:SF44">
    <property type="entry name" value="ZINC FINGER PROTEIN 271-LIKE"/>
    <property type="match status" value="1"/>
</dbReference>